<reference evidence="1" key="1">
    <citation type="submission" date="2021-01" db="UniProtKB">
        <authorList>
            <consortium name="EnsemblMetazoa"/>
        </authorList>
    </citation>
    <scope>IDENTIFICATION</scope>
</reference>
<keyword evidence="2" id="KW-1185">Reference proteome</keyword>
<dbReference type="GO" id="GO:0008988">
    <property type="term" value="F:rRNA (adenine-N6-)-methyltransferase activity"/>
    <property type="evidence" value="ECO:0007669"/>
    <property type="project" value="TreeGrafter"/>
</dbReference>
<evidence type="ECO:0008006" key="3">
    <source>
        <dbReference type="Google" id="ProtNLM"/>
    </source>
</evidence>
<dbReference type="AlphaFoldDB" id="A0A7M7K8L0"/>
<dbReference type="InterPro" id="IPR051720">
    <property type="entry name" value="rRNA_MeTrfase/Polyamine_Synth"/>
</dbReference>
<dbReference type="RefSeq" id="XP_022663247.1">
    <property type="nucleotide sequence ID" value="XM_022807512.1"/>
</dbReference>
<dbReference type="PANTHER" id="PTHR23290">
    <property type="entry name" value="RRNA N6-ADENOSINE-METHYLTRANSFERASE METTL5"/>
    <property type="match status" value="1"/>
</dbReference>
<sequence length="213" mass="24001">MKMKLKQLKSMLDNVETFDKPNIHLEQYPTPPDIAAEMLYHIWSAGEIENRVVADLGCGGGILSVAAGLLGADYVVAVDIDESSLEICKNNIQEFELTKSVALLQTDVSSLSQILRNPVDTVIMNPPFGTRNKGADLMFVDIASSLCHGSVYSLHKSSTRQHLVRKSEQRGLKCEIIAQLRYNIDRMYKFHRDDTRDVEVDFVRFIKLPQECN</sequence>
<dbReference type="PROSITE" id="PS00092">
    <property type="entry name" value="N6_MTASE"/>
    <property type="match status" value="1"/>
</dbReference>
<proteinExistence type="predicted"/>
<evidence type="ECO:0000313" key="2">
    <source>
        <dbReference type="Proteomes" id="UP000594260"/>
    </source>
</evidence>
<dbReference type="Gene3D" id="3.40.50.150">
    <property type="entry name" value="Vaccinia Virus protein VP39"/>
    <property type="match status" value="1"/>
</dbReference>
<accession>A0A7M7K8L0</accession>
<dbReference type="CTD" id="29081"/>
<dbReference type="PANTHER" id="PTHR23290:SF0">
    <property type="entry name" value="RRNA N6-ADENOSINE-METHYLTRANSFERASE METTL5"/>
    <property type="match status" value="1"/>
</dbReference>
<evidence type="ECO:0000313" key="1">
    <source>
        <dbReference type="EnsemblMetazoa" id="XP_022663247"/>
    </source>
</evidence>
<protein>
    <recommendedName>
        <fullName evidence="3">Methyltransferase-like protein 5</fullName>
    </recommendedName>
</protein>
<dbReference type="InterPro" id="IPR002052">
    <property type="entry name" value="DNA_methylase_N6_adenine_CS"/>
</dbReference>
<dbReference type="SUPFAM" id="SSF53335">
    <property type="entry name" value="S-adenosyl-L-methionine-dependent methyltransferases"/>
    <property type="match status" value="1"/>
</dbReference>
<dbReference type="CDD" id="cd02440">
    <property type="entry name" value="AdoMet_MTases"/>
    <property type="match status" value="1"/>
</dbReference>
<name>A0A7M7K8L0_VARDE</name>
<organism evidence="1 2">
    <name type="scientific">Varroa destructor</name>
    <name type="common">Honeybee mite</name>
    <dbReference type="NCBI Taxonomy" id="109461"/>
    <lineage>
        <taxon>Eukaryota</taxon>
        <taxon>Metazoa</taxon>
        <taxon>Ecdysozoa</taxon>
        <taxon>Arthropoda</taxon>
        <taxon>Chelicerata</taxon>
        <taxon>Arachnida</taxon>
        <taxon>Acari</taxon>
        <taxon>Parasitiformes</taxon>
        <taxon>Mesostigmata</taxon>
        <taxon>Gamasina</taxon>
        <taxon>Dermanyssoidea</taxon>
        <taxon>Varroidae</taxon>
        <taxon>Varroa</taxon>
    </lineage>
</organism>
<dbReference type="InterPro" id="IPR029063">
    <property type="entry name" value="SAM-dependent_MTases_sf"/>
</dbReference>
<dbReference type="GeneID" id="111251161"/>
<dbReference type="Proteomes" id="UP000594260">
    <property type="component" value="Unplaced"/>
</dbReference>
<dbReference type="Pfam" id="PF06325">
    <property type="entry name" value="PrmA"/>
    <property type="match status" value="1"/>
</dbReference>
<dbReference type="GO" id="GO:0003676">
    <property type="term" value="F:nucleic acid binding"/>
    <property type="evidence" value="ECO:0007669"/>
    <property type="project" value="InterPro"/>
</dbReference>
<dbReference type="EnsemblMetazoa" id="XM_022807512">
    <property type="protein sequence ID" value="XP_022663247"/>
    <property type="gene ID" value="LOC111251161"/>
</dbReference>